<feature type="chain" id="PRO_5042217812" description="protein acetyllysine N-acetyltransferase" evidence="5">
    <location>
        <begin position="22"/>
        <end position="158"/>
    </location>
</feature>
<evidence type="ECO:0000313" key="7">
    <source>
        <dbReference type="Proteomes" id="UP001279734"/>
    </source>
</evidence>
<keyword evidence="4" id="KW-0472">Membrane</keyword>
<dbReference type="GO" id="GO:0005634">
    <property type="term" value="C:nucleus"/>
    <property type="evidence" value="ECO:0007669"/>
    <property type="project" value="TreeGrafter"/>
</dbReference>
<dbReference type="Proteomes" id="UP001279734">
    <property type="component" value="Unassembled WGS sequence"/>
</dbReference>
<keyword evidence="3" id="KW-0862">Zinc</keyword>
<proteinExistence type="predicted"/>
<evidence type="ECO:0000256" key="3">
    <source>
        <dbReference type="ARBA" id="ARBA00022833"/>
    </source>
</evidence>
<dbReference type="GO" id="GO:0046872">
    <property type="term" value="F:metal ion binding"/>
    <property type="evidence" value="ECO:0007669"/>
    <property type="project" value="UniProtKB-KW"/>
</dbReference>
<reference evidence="6" key="1">
    <citation type="submission" date="2023-05" db="EMBL/GenBank/DDBJ databases">
        <title>Nepenthes gracilis genome sequencing.</title>
        <authorList>
            <person name="Fukushima K."/>
        </authorList>
    </citation>
    <scope>NUCLEOTIDE SEQUENCE</scope>
    <source>
        <strain evidence="6">SING2019-196</strain>
    </source>
</reference>
<keyword evidence="4" id="KW-0812">Transmembrane</keyword>
<feature type="signal peptide" evidence="5">
    <location>
        <begin position="1"/>
        <end position="21"/>
    </location>
</feature>
<keyword evidence="4" id="KW-1133">Transmembrane helix</keyword>
<dbReference type="GO" id="GO:0000122">
    <property type="term" value="P:negative regulation of transcription by RNA polymerase II"/>
    <property type="evidence" value="ECO:0007669"/>
    <property type="project" value="TreeGrafter"/>
</dbReference>
<evidence type="ECO:0000256" key="4">
    <source>
        <dbReference type="SAM" id="Phobius"/>
    </source>
</evidence>
<keyword evidence="5" id="KW-0732">Signal</keyword>
<dbReference type="GO" id="GO:0070403">
    <property type="term" value="F:NAD+ binding"/>
    <property type="evidence" value="ECO:0007669"/>
    <property type="project" value="TreeGrafter"/>
</dbReference>
<sequence length="158" mass="18154">MFASYLIILKFILLLQSKHLAVFIGTGISTSCDIPNFRSPKGIWTLQHEGKALPKASFPFQRAMPSMTHMASVELEKIGLLKIVIYQIKMHLIVMVVIFDLPILVYMCLKLHLRENILLLYMRDFEVERIGLKETSRRCSSREELGDTVLDWEEISAA</sequence>
<dbReference type="Gene3D" id="3.40.50.1220">
    <property type="entry name" value="TPP-binding domain"/>
    <property type="match status" value="1"/>
</dbReference>
<keyword evidence="7" id="KW-1185">Reference proteome</keyword>
<dbReference type="PANTHER" id="PTHR11085:SF12">
    <property type="entry name" value="NAD-DEPENDENT PROTEIN DEACYLASE SIRTUIN-6"/>
    <property type="match status" value="1"/>
</dbReference>
<protein>
    <recommendedName>
        <fullName evidence="1">protein acetyllysine N-acetyltransferase</fullName>
        <ecNumber evidence="1">2.3.1.286</ecNumber>
    </recommendedName>
</protein>
<keyword evidence="2" id="KW-0479">Metal-binding</keyword>
<dbReference type="Gene3D" id="2.20.28.200">
    <property type="match status" value="1"/>
</dbReference>
<comment type="caution">
    <text evidence="6">The sequence shown here is derived from an EMBL/GenBank/DDBJ whole genome shotgun (WGS) entry which is preliminary data.</text>
</comment>
<dbReference type="EMBL" id="BSYO01000039">
    <property type="protein sequence ID" value="GMH30766.1"/>
    <property type="molecule type" value="Genomic_DNA"/>
</dbReference>
<feature type="transmembrane region" description="Helical" evidence="4">
    <location>
        <begin position="90"/>
        <end position="109"/>
    </location>
</feature>
<accession>A0AAD3Y8F3</accession>
<evidence type="ECO:0000313" key="6">
    <source>
        <dbReference type="EMBL" id="GMH30766.1"/>
    </source>
</evidence>
<name>A0AAD3Y8F3_NEPGR</name>
<evidence type="ECO:0000256" key="5">
    <source>
        <dbReference type="SAM" id="SignalP"/>
    </source>
</evidence>
<dbReference type="GO" id="GO:0017136">
    <property type="term" value="F:histone deacetylase activity, NAD-dependent"/>
    <property type="evidence" value="ECO:0007669"/>
    <property type="project" value="TreeGrafter"/>
</dbReference>
<evidence type="ECO:0000256" key="1">
    <source>
        <dbReference type="ARBA" id="ARBA00012928"/>
    </source>
</evidence>
<dbReference type="InterPro" id="IPR029035">
    <property type="entry name" value="DHS-like_NAD/FAD-binding_dom"/>
</dbReference>
<organism evidence="6 7">
    <name type="scientific">Nepenthes gracilis</name>
    <name type="common">Slender pitcher plant</name>
    <dbReference type="NCBI Taxonomy" id="150966"/>
    <lineage>
        <taxon>Eukaryota</taxon>
        <taxon>Viridiplantae</taxon>
        <taxon>Streptophyta</taxon>
        <taxon>Embryophyta</taxon>
        <taxon>Tracheophyta</taxon>
        <taxon>Spermatophyta</taxon>
        <taxon>Magnoliopsida</taxon>
        <taxon>eudicotyledons</taxon>
        <taxon>Gunneridae</taxon>
        <taxon>Pentapetalae</taxon>
        <taxon>Caryophyllales</taxon>
        <taxon>Nepenthaceae</taxon>
        <taxon>Nepenthes</taxon>
    </lineage>
</organism>
<dbReference type="SUPFAM" id="SSF52467">
    <property type="entry name" value="DHS-like NAD/FAD-binding domain"/>
    <property type="match status" value="1"/>
</dbReference>
<dbReference type="AlphaFoldDB" id="A0AAD3Y8F3"/>
<dbReference type="GO" id="GO:0003714">
    <property type="term" value="F:transcription corepressor activity"/>
    <property type="evidence" value="ECO:0007669"/>
    <property type="project" value="TreeGrafter"/>
</dbReference>
<evidence type="ECO:0000256" key="2">
    <source>
        <dbReference type="ARBA" id="ARBA00022723"/>
    </source>
</evidence>
<dbReference type="PANTHER" id="PTHR11085">
    <property type="entry name" value="NAD-DEPENDENT PROTEIN DEACYLASE SIRTUIN-5, MITOCHONDRIAL-RELATED"/>
    <property type="match status" value="1"/>
</dbReference>
<dbReference type="InterPro" id="IPR050134">
    <property type="entry name" value="NAD-dep_sirtuin_deacylases"/>
</dbReference>
<dbReference type="EC" id="2.3.1.286" evidence="1"/>
<gene>
    <name evidence="6" type="ORF">Nepgr_032609</name>
</gene>